<comment type="caution">
    <text evidence="2">The sequence shown here is derived from an EMBL/GenBank/DDBJ whole genome shotgun (WGS) entry which is preliminary data.</text>
</comment>
<dbReference type="CDD" id="cd06222">
    <property type="entry name" value="RNase_H_like"/>
    <property type="match status" value="1"/>
</dbReference>
<dbReference type="PANTHER" id="PTHR34146:SF3">
    <property type="entry name" value="POLYNUCLEOTIDYL TRANSFERASE, RIBONUCLEASE H-LIKE SUPERFAMILY PROTEIN"/>
    <property type="match status" value="1"/>
</dbReference>
<dbReference type="PANTHER" id="PTHR34146">
    <property type="entry name" value="POLYNUCLEOTIDYL TRANSFERASE, RIBONUCLEASE H-LIKE SUPERFAMILY PROTEIN-RELATED"/>
    <property type="match status" value="1"/>
</dbReference>
<dbReference type="InterPro" id="IPR036397">
    <property type="entry name" value="RNaseH_sf"/>
</dbReference>
<accession>A0A8X7V205</accession>
<reference evidence="2 3" key="1">
    <citation type="submission" date="2020-02" db="EMBL/GenBank/DDBJ databases">
        <authorList>
            <person name="Ma Q."/>
            <person name="Huang Y."/>
            <person name="Song X."/>
            <person name="Pei D."/>
        </authorList>
    </citation>
    <scope>NUCLEOTIDE SEQUENCE [LARGE SCALE GENOMIC DNA]</scope>
    <source>
        <strain evidence="2">Sxm20200214</strain>
        <tissue evidence="2">Leaf</tissue>
    </source>
</reference>
<name>A0A8X7V205_BRACI</name>
<organism evidence="2 3">
    <name type="scientific">Brassica carinata</name>
    <name type="common">Ethiopian mustard</name>
    <name type="synonym">Abyssinian cabbage</name>
    <dbReference type="NCBI Taxonomy" id="52824"/>
    <lineage>
        <taxon>Eukaryota</taxon>
        <taxon>Viridiplantae</taxon>
        <taxon>Streptophyta</taxon>
        <taxon>Embryophyta</taxon>
        <taxon>Tracheophyta</taxon>
        <taxon>Spermatophyta</taxon>
        <taxon>Magnoliopsida</taxon>
        <taxon>eudicotyledons</taxon>
        <taxon>Gunneridae</taxon>
        <taxon>Pentapetalae</taxon>
        <taxon>rosids</taxon>
        <taxon>malvids</taxon>
        <taxon>Brassicales</taxon>
        <taxon>Brassicaceae</taxon>
        <taxon>Brassiceae</taxon>
        <taxon>Brassica</taxon>
    </lineage>
</organism>
<dbReference type="InterPro" id="IPR044730">
    <property type="entry name" value="RNase_H-like_dom_plant"/>
</dbReference>
<feature type="domain" description="RNase H type-1" evidence="1">
    <location>
        <begin position="24"/>
        <end position="142"/>
    </location>
</feature>
<dbReference type="InterPro" id="IPR012337">
    <property type="entry name" value="RNaseH-like_sf"/>
</dbReference>
<keyword evidence="3" id="KW-1185">Reference proteome</keyword>
<protein>
    <recommendedName>
        <fullName evidence="1">RNase H type-1 domain-containing protein</fullName>
    </recommendedName>
</protein>
<evidence type="ECO:0000259" key="1">
    <source>
        <dbReference type="Pfam" id="PF13456"/>
    </source>
</evidence>
<dbReference type="OrthoDB" id="1109493at2759"/>
<dbReference type="Pfam" id="PF13456">
    <property type="entry name" value="RVT_3"/>
    <property type="match status" value="1"/>
</dbReference>
<proteinExistence type="predicted"/>
<evidence type="ECO:0000313" key="2">
    <source>
        <dbReference type="EMBL" id="KAG2298216.1"/>
    </source>
</evidence>
<dbReference type="EMBL" id="JAAMPC010000008">
    <property type="protein sequence ID" value="KAG2298216.1"/>
    <property type="molecule type" value="Genomic_DNA"/>
</dbReference>
<dbReference type="InterPro" id="IPR002156">
    <property type="entry name" value="RNaseH_domain"/>
</dbReference>
<evidence type="ECO:0000313" key="3">
    <source>
        <dbReference type="Proteomes" id="UP000886595"/>
    </source>
</evidence>
<dbReference type="GO" id="GO:0004523">
    <property type="term" value="F:RNA-DNA hybrid ribonuclease activity"/>
    <property type="evidence" value="ECO:0007669"/>
    <property type="project" value="InterPro"/>
</dbReference>
<dbReference type="Gene3D" id="3.30.420.10">
    <property type="entry name" value="Ribonuclease H-like superfamily/Ribonuclease H"/>
    <property type="match status" value="1"/>
</dbReference>
<dbReference type="SUPFAM" id="SSF53098">
    <property type="entry name" value="Ribonuclease H-like"/>
    <property type="match status" value="1"/>
</dbReference>
<dbReference type="AlphaFoldDB" id="A0A8X7V205"/>
<sequence>MQEEQVLEVGWDRPSEGNTRRCQVDASWVYEGQRTGLGFVLIEGERRALMGLKNCNQTASPLHAEAEGLIWAMKMMHEYEHRSMHFETDCAQLLKLIQNLEEWPSMANAIEEIKINSNLFDTFSVSYIPHGINQRADCLAKTTRVCSDSFTSVCSETHVWLAHVGSLLE</sequence>
<gene>
    <name evidence="2" type="ORF">Bca52824_034688</name>
</gene>
<dbReference type="Proteomes" id="UP000886595">
    <property type="component" value="Unassembled WGS sequence"/>
</dbReference>
<dbReference type="GO" id="GO:0003676">
    <property type="term" value="F:nucleic acid binding"/>
    <property type="evidence" value="ECO:0007669"/>
    <property type="project" value="InterPro"/>
</dbReference>